<feature type="transmembrane region" description="Helical" evidence="2">
    <location>
        <begin position="776"/>
        <end position="794"/>
    </location>
</feature>
<name>A0ABM1MXM6_NICVS</name>
<feature type="domain" description="Cyclic nucleotide-binding" evidence="3">
    <location>
        <begin position="1858"/>
        <end position="1976"/>
    </location>
</feature>
<dbReference type="Gene3D" id="2.60.120.10">
    <property type="entry name" value="Jelly Rolls"/>
    <property type="match status" value="4"/>
</dbReference>
<evidence type="ECO:0000259" key="3">
    <source>
        <dbReference type="PROSITE" id="PS50042"/>
    </source>
</evidence>
<feature type="transmembrane region" description="Helical" evidence="2">
    <location>
        <begin position="1203"/>
        <end position="1226"/>
    </location>
</feature>
<feature type="transmembrane region" description="Helical" evidence="2">
    <location>
        <begin position="1282"/>
        <end position="1304"/>
    </location>
</feature>
<keyword evidence="2" id="KW-1133">Transmembrane helix</keyword>
<keyword evidence="2" id="KW-0472">Membrane</keyword>
<feature type="domain" description="Cyclic nucleotide-binding" evidence="3">
    <location>
        <begin position="359"/>
        <end position="459"/>
    </location>
</feature>
<gene>
    <name evidence="5" type="primary">LOC108564729</name>
</gene>
<dbReference type="PROSITE" id="PS50042">
    <property type="entry name" value="CNMP_BINDING_3"/>
    <property type="match status" value="4"/>
</dbReference>
<keyword evidence="4" id="KW-1185">Reference proteome</keyword>
<keyword evidence="1" id="KW-0407">Ion channel</keyword>
<dbReference type="InterPro" id="IPR000595">
    <property type="entry name" value="cNMP-bd_dom"/>
</dbReference>
<feature type="transmembrane region" description="Helical" evidence="2">
    <location>
        <begin position="37"/>
        <end position="57"/>
    </location>
</feature>
<feature type="transmembrane region" description="Helical" evidence="2">
    <location>
        <begin position="1622"/>
        <end position="1639"/>
    </location>
</feature>
<feature type="transmembrane region" description="Helical" evidence="2">
    <location>
        <begin position="1101"/>
        <end position="1122"/>
    </location>
</feature>
<evidence type="ECO:0000256" key="2">
    <source>
        <dbReference type="SAM" id="Phobius"/>
    </source>
</evidence>
<feature type="transmembrane region" description="Helical" evidence="2">
    <location>
        <begin position="1750"/>
        <end position="1772"/>
    </location>
</feature>
<dbReference type="SUPFAM" id="SSF51206">
    <property type="entry name" value="cAMP-binding domain-like"/>
    <property type="match status" value="4"/>
</dbReference>
<feature type="transmembrane region" description="Helical" evidence="2">
    <location>
        <begin position="1718"/>
        <end position="1738"/>
    </location>
</feature>
<evidence type="ECO:0000313" key="4">
    <source>
        <dbReference type="Proteomes" id="UP000695000"/>
    </source>
</evidence>
<feature type="domain" description="Cyclic nucleotide-binding" evidence="3">
    <location>
        <begin position="1381"/>
        <end position="1481"/>
    </location>
</feature>
<feature type="transmembrane region" description="Helical" evidence="2">
    <location>
        <begin position="1645"/>
        <end position="1667"/>
    </location>
</feature>
<dbReference type="RefSeq" id="XP_017779326.1">
    <property type="nucleotide sequence ID" value="XM_017923837.1"/>
</dbReference>
<feature type="transmembrane region" description="Helical" evidence="2">
    <location>
        <begin position="1572"/>
        <end position="1590"/>
    </location>
</feature>
<protein>
    <submittedName>
        <fullName evidence="5">Uncharacterized protein LOC108564729</fullName>
    </submittedName>
</protein>
<dbReference type="Proteomes" id="UP000695000">
    <property type="component" value="Unplaced"/>
</dbReference>
<feature type="transmembrane region" description="Helical" evidence="2">
    <location>
        <begin position="1038"/>
        <end position="1056"/>
    </location>
</feature>
<keyword evidence="1" id="KW-0406">Ion transport</keyword>
<feature type="transmembrane region" description="Helical" evidence="2">
    <location>
        <begin position="235"/>
        <end position="253"/>
    </location>
</feature>
<sequence length="1976" mass="233940">MKWRRSIFLQNRYPFGLQKERNPVGFRSLHKLVDDSMFRLSILIGNYISYFCVLMDFTKYVNKYSSENKMNMVINGLLIEEIYCFDLLFMIDIVIAYCIQKSGVVIRHRAVMCLDFISLIPIESIYIIYLGQNIKVYYGFRLRYILRCARYIVPYFKLKFKRHTVHKMLFRLIMIISFLMITGACMKITIMCKKYPQELKYMNCSKLDFFDYTLSYYMTFGPVSYAEVMITGTRFGMTTFFGSAYLFLMYVIMELCRWRLICNYIVQISDKYEFVISCDLAQNQVRKLRSRLISELKWTYKDELYLDYLRSCLTTFWKQDHIRTDRSDIRGYAVATMPETIHTEIKLDLTWNMLKHSIFFRNEPVNVLRYLSKFVRYKYRMTGDTIYIRGQFKTCMVYVTTGIIGVLSEENGERNLISLSSGTCLGELSLFYNVPAKTTVICTTYCEILTISNNKFIQFKYTYPAVYEKLRKMSRERIELAKNYVKIRKKFKDNCGWKINDPSLRYIKQILRMNNDVEDMFTIGHERQKHWFKDVAFCPSFLTMYVMADKLGENLTRHFVRTGLFFKINPNSTLLKMWYCLLHVLIMFTCIVCPVGAAMDISDFSQIYDFFMQFVTFVYILDLISIAFIAVVDKDGMHTDFDYIFHLKMHSSQFLVDLISSLPLELAVNILQGPLEKKIYRMLQLNRLLKIQQLVVYFRNRQVFTSWYMLFESLVKMIVSLILLILIGFYVCIYNDIFKFTSVNSIGGYFGFMMALSFIYTFYFSTGLMSISYSRAINFIPLIGLQFVAFIWKLTIIPQVIASFGLNYTTTVGYENLVDDIRKVMYLYEFELNERKKIWKLLHMNYVFQKGLYLIKFESVKKFIGLSLYKRQAAMLYTRYFMKEKLFAHLSEELIKDMNEICKVILMPKEQIVAYAGSFTNEFYIIIRGSVGLFNSSGKLMKTLTIGDSFLLIESLSKAKGVYNIITLTDCKLLYLPTHWMMRKFLKYPNEYATLTNTIKQTLDIKLLGHLQQIEISSNKLPSQEDTTQSFKTFKNQYHIFIMGFGKMSVMSWFFFKFTIYPNGKFWFYWEIFHLVFAYITAFIGFLPLTAYNSFTSPWFFIFRIFDLVAIADIFMQHYVIFYNRIKIEVSHPWRTSINYWSTNFIIDLIASIPYDLILMNSIETVTAVQKIIMFRSNRLIHLYRFLGFYKYCNQTYMTDLKVIIVLNFILTILMLFNILFSTIFFGPCTFDLDNITLTCGDLTLNAWDVYCNYLYKFMKCIFNSGFFDQKIESEMVPNFCLVNVFGLIYVTIFVCIMTGTNLFRNSHLTTFQIRMQRLVNYMNLRRLDKQLRNEIIKHYEHLWLLHEGKSLDSVFQYFNDTIYQDLFFSQYAPILKNTFLFRDVEHGVLKELFSYQELSRDLFLIRGIIIKVNNIQNKMHIILKGHVEVLGPDCTRMQVLGVGSVFGCLDNVKNHRSTLTYVAKTHCELLTIATMKFYAICAKYSDFYNHFRYLVRRSNIDYIKSGDSDKVLEIVTTSKSMITKSKRYLAAFNFLFKVRKRSKSFEIAMVIYCLASFYIECYQKIVFDYSYQMVIICYFLDLITWFKIYKKFLTSFENIYGLQVYKRKTIALRYIRNYTEFLLDFAGVFPFEIISLIFNRGNSFWIIWSYGRVNRLLKIVTVFLFVRSVRNRLHVNVTLVRGVWILLVIVTFQQLTMMIIVRDTMIQETCENSHVCLYFMAIVLQIYIMSSAFIAPFMYSNNNEHLHKLIEYSLSYTFIILVTNVLSIYVFSEGVSSCQVLYFSKFRFDKYISQLSQDLASKNISPPLRRRVVNYFKNLGEGGWNVQFPSFLRDAPYYLREGVLDSMYGFHLRNHPVFRRCHVDLVRQIASTFTTLYFFDGDFIANIGDIDGKMYFIHTGQLLGLSEDTLDYEVVDRHFETGEHFGFEQLFQLNVGHKYSYKVISKCIILVLSSKNVLPLLDFFPASKHMIYDMI</sequence>
<dbReference type="InterPro" id="IPR018490">
    <property type="entry name" value="cNMP-bd_dom_sf"/>
</dbReference>
<dbReference type="InterPro" id="IPR050866">
    <property type="entry name" value="CNG_cation_channel"/>
</dbReference>
<dbReference type="SMART" id="SM00100">
    <property type="entry name" value="cNMP"/>
    <property type="match status" value="4"/>
</dbReference>
<evidence type="ECO:0000256" key="1">
    <source>
        <dbReference type="ARBA" id="ARBA00023286"/>
    </source>
</evidence>
<feature type="domain" description="Cyclic nucleotide-binding" evidence="3">
    <location>
        <begin position="886"/>
        <end position="976"/>
    </location>
</feature>
<feature type="transmembrane region" description="Helical" evidence="2">
    <location>
        <begin position="746"/>
        <end position="764"/>
    </location>
</feature>
<feature type="transmembrane region" description="Helical" evidence="2">
    <location>
        <begin position="1068"/>
        <end position="1089"/>
    </location>
</feature>
<dbReference type="Gene3D" id="1.10.287.630">
    <property type="entry name" value="Helix hairpin bin"/>
    <property type="match status" value="1"/>
</dbReference>
<keyword evidence="2" id="KW-0812">Transmembrane</keyword>
<feature type="transmembrane region" description="Helical" evidence="2">
    <location>
        <begin position="1548"/>
        <end position="1566"/>
    </location>
</feature>
<reference evidence="5" key="1">
    <citation type="submission" date="2025-08" db="UniProtKB">
        <authorList>
            <consortium name="RefSeq"/>
        </authorList>
    </citation>
    <scope>IDENTIFICATION</scope>
    <source>
        <tissue evidence="5">Whole Larva</tissue>
    </source>
</reference>
<evidence type="ECO:0000313" key="5">
    <source>
        <dbReference type="RefSeq" id="XP_017779326.1"/>
    </source>
</evidence>
<feature type="transmembrane region" description="Helical" evidence="2">
    <location>
        <begin position="168"/>
        <end position="190"/>
    </location>
</feature>
<feature type="transmembrane region" description="Helical" evidence="2">
    <location>
        <begin position="1679"/>
        <end position="1702"/>
    </location>
</feature>
<dbReference type="CDD" id="cd00038">
    <property type="entry name" value="CAP_ED"/>
    <property type="match status" value="4"/>
</dbReference>
<dbReference type="GeneID" id="108564729"/>
<organism evidence="4 5">
    <name type="scientific">Nicrophorus vespilloides</name>
    <name type="common">Boreal carrion beetle</name>
    <dbReference type="NCBI Taxonomy" id="110193"/>
    <lineage>
        <taxon>Eukaryota</taxon>
        <taxon>Metazoa</taxon>
        <taxon>Ecdysozoa</taxon>
        <taxon>Arthropoda</taxon>
        <taxon>Hexapoda</taxon>
        <taxon>Insecta</taxon>
        <taxon>Pterygota</taxon>
        <taxon>Neoptera</taxon>
        <taxon>Endopterygota</taxon>
        <taxon>Coleoptera</taxon>
        <taxon>Polyphaga</taxon>
        <taxon>Staphyliniformia</taxon>
        <taxon>Silphidae</taxon>
        <taxon>Nicrophorinae</taxon>
        <taxon>Nicrophorus</taxon>
    </lineage>
</organism>
<keyword evidence="1" id="KW-1071">Ligand-gated ion channel</keyword>
<keyword evidence="1" id="KW-0813">Transport</keyword>
<feature type="transmembrane region" description="Helical" evidence="2">
    <location>
        <begin position="610"/>
        <end position="632"/>
    </location>
</feature>
<feature type="transmembrane region" description="Helical" evidence="2">
    <location>
        <begin position="77"/>
        <end position="99"/>
    </location>
</feature>
<dbReference type="PANTHER" id="PTHR45638">
    <property type="entry name" value="CYCLIC NUCLEOTIDE-GATED CATION CHANNEL SUBUNIT A"/>
    <property type="match status" value="1"/>
</dbReference>
<accession>A0ABM1MXM6</accession>
<dbReference type="PANTHER" id="PTHR45638:SF11">
    <property type="entry name" value="CYCLIC NUCLEOTIDE-GATED CATION CHANNEL SUBUNIT A"/>
    <property type="match status" value="1"/>
</dbReference>
<feature type="transmembrane region" description="Helical" evidence="2">
    <location>
        <begin position="707"/>
        <end position="731"/>
    </location>
</feature>
<proteinExistence type="predicted"/>
<dbReference type="InterPro" id="IPR014710">
    <property type="entry name" value="RmlC-like_jellyroll"/>
</dbReference>
<feature type="transmembrane region" description="Helical" evidence="2">
    <location>
        <begin position="577"/>
        <end position="598"/>
    </location>
</feature>
<dbReference type="Pfam" id="PF00027">
    <property type="entry name" value="cNMP_binding"/>
    <property type="match status" value="3"/>
</dbReference>